<dbReference type="OrthoDB" id="9775208at2"/>
<evidence type="ECO:0000313" key="3">
    <source>
        <dbReference type="Proteomes" id="UP000218418"/>
    </source>
</evidence>
<dbReference type="EMBL" id="AP018227">
    <property type="protein sequence ID" value="BAY87284.1"/>
    <property type="molecule type" value="Genomic_DNA"/>
</dbReference>
<dbReference type="PANTHER" id="PTHR45947">
    <property type="entry name" value="SULFOQUINOVOSYL TRANSFERASE SQD2"/>
    <property type="match status" value="1"/>
</dbReference>
<dbReference type="CDD" id="cd03801">
    <property type="entry name" value="GT4_PimA-like"/>
    <property type="match status" value="1"/>
</dbReference>
<dbReference type="Gene3D" id="3.40.50.2000">
    <property type="entry name" value="Glycogen Phosphorylase B"/>
    <property type="match status" value="2"/>
</dbReference>
<dbReference type="InterPro" id="IPR050194">
    <property type="entry name" value="Glycosyltransferase_grp1"/>
</dbReference>
<evidence type="ECO:0000313" key="2">
    <source>
        <dbReference type="EMBL" id="BAY87284.1"/>
    </source>
</evidence>
<keyword evidence="3" id="KW-1185">Reference proteome</keyword>
<dbReference type="Proteomes" id="UP000218418">
    <property type="component" value="Chromosome"/>
</dbReference>
<dbReference type="Pfam" id="PF00534">
    <property type="entry name" value="Glycos_transf_1"/>
    <property type="match status" value="1"/>
</dbReference>
<dbReference type="PANTHER" id="PTHR45947:SF3">
    <property type="entry name" value="SULFOQUINOVOSYL TRANSFERASE SQD2"/>
    <property type="match status" value="1"/>
</dbReference>
<gene>
    <name evidence="2" type="ORF">NIES267_68050</name>
</gene>
<accession>A0A1Z4M1A6</accession>
<feature type="domain" description="Glycosyl transferase family 1" evidence="1">
    <location>
        <begin position="227"/>
        <end position="381"/>
    </location>
</feature>
<proteinExistence type="predicted"/>
<keyword evidence="2" id="KW-0808">Transferase</keyword>
<dbReference type="SUPFAM" id="SSF53756">
    <property type="entry name" value="UDP-Glycosyltransferase/glycogen phosphorylase"/>
    <property type="match status" value="1"/>
</dbReference>
<protein>
    <submittedName>
        <fullName evidence="2">Group 1 glycosyl transferase</fullName>
    </submittedName>
</protein>
<dbReference type="AlphaFoldDB" id="A0A1Z4M1A6"/>
<dbReference type="InterPro" id="IPR001296">
    <property type="entry name" value="Glyco_trans_1"/>
</dbReference>
<organism evidence="2 3">
    <name type="scientific">Calothrix parasitica NIES-267</name>
    <dbReference type="NCBI Taxonomy" id="1973488"/>
    <lineage>
        <taxon>Bacteria</taxon>
        <taxon>Bacillati</taxon>
        <taxon>Cyanobacteriota</taxon>
        <taxon>Cyanophyceae</taxon>
        <taxon>Nostocales</taxon>
        <taxon>Calotrichaceae</taxon>
        <taxon>Calothrix</taxon>
    </lineage>
</organism>
<sequence length="427" mass="47984">MKILISAYSCEPGRGSEPGIGWNIVREVAKYHEVWVLTRPDESSEVINAELEKNPCPNLHFIYFTLPIFPGSWRWGNGAIHLHYYLWQIQAYFVAKKLHRQIGFDIVHHATFGRHSTPSFISLLPIPFIWGPVGGGETAPKPFWKDFSFRGRVYEISRDLLRRVGEIDPFVAFTARRSALALAATEETAQRLRLLGAKNVQIFSNAGLPKADIARLSKFSQPDNHIIRFVSIGRLLHWKGLHLGLRAFALANIDNAEYWVIGDGQERKSLEALAEELDIADKVKFWGILPREETLNKLEMCHALVHPSLHDSGGWVCAEMMAAGRPVICLDLGGPAVQVTKETGYKIPANTLEKSLDGLAKAMMDLANNPETVQSMGKAGQVRVSNVFDWEVKGKTLARFYNEVLNQQTESEFIDMDNANLSSTYEK</sequence>
<dbReference type="GO" id="GO:0016757">
    <property type="term" value="F:glycosyltransferase activity"/>
    <property type="evidence" value="ECO:0007669"/>
    <property type="project" value="InterPro"/>
</dbReference>
<evidence type="ECO:0000259" key="1">
    <source>
        <dbReference type="Pfam" id="PF00534"/>
    </source>
</evidence>
<name>A0A1Z4M1A6_9CYAN</name>
<reference evidence="2 3" key="1">
    <citation type="submission" date="2017-06" db="EMBL/GenBank/DDBJ databases">
        <title>Genome sequencing of cyanobaciteial culture collection at National Institute for Environmental Studies (NIES).</title>
        <authorList>
            <person name="Hirose Y."/>
            <person name="Shimura Y."/>
            <person name="Fujisawa T."/>
            <person name="Nakamura Y."/>
            <person name="Kawachi M."/>
        </authorList>
    </citation>
    <scope>NUCLEOTIDE SEQUENCE [LARGE SCALE GENOMIC DNA]</scope>
    <source>
        <strain evidence="2 3">NIES-267</strain>
    </source>
</reference>